<dbReference type="AlphaFoldDB" id="A0A7J7MDL6"/>
<sequence>RYGRWQGFSTKIRNSTKRQRLDDIGRAHFCCMSNGFSKKNLGNPESSDVAGNRRSSDKYGCKTTMNIN</sequence>
<keyword evidence="4" id="KW-1185">Reference proteome</keyword>
<gene>
    <name evidence="3" type="ORF">GIB67_021591</name>
</gene>
<feature type="domain" description="FAR1" evidence="2">
    <location>
        <begin position="1"/>
        <end position="67"/>
    </location>
</feature>
<dbReference type="OrthoDB" id="1686421at2759"/>
<name>A0A7J7MDL6_9MAGN</name>
<accession>A0A7J7MDL6</accession>
<proteinExistence type="predicted"/>
<feature type="region of interest" description="Disordered" evidence="1">
    <location>
        <begin position="41"/>
        <end position="68"/>
    </location>
</feature>
<evidence type="ECO:0000259" key="2">
    <source>
        <dbReference type="Pfam" id="PF03101"/>
    </source>
</evidence>
<evidence type="ECO:0000313" key="3">
    <source>
        <dbReference type="EMBL" id="KAF6152986.1"/>
    </source>
</evidence>
<evidence type="ECO:0000256" key="1">
    <source>
        <dbReference type="SAM" id="MobiDB-lite"/>
    </source>
</evidence>
<dbReference type="Pfam" id="PF03101">
    <property type="entry name" value="FAR1"/>
    <property type="match status" value="1"/>
</dbReference>
<dbReference type="EMBL" id="JACGCM010001588">
    <property type="protein sequence ID" value="KAF6152986.1"/>
    <property type="molecule type" value="Genomic_DNA"/>
</dbReference>
<comment type="caution">
    <text evidence="3">The sequence shown here is derived from an EMBL/GenBank/DDBJ whole genome shotgun (WGS) entry which is preliminary data.</text>
</comment>
<dbReference type="Proteomes" id="UP000541444">
    <property type="component" value="Unassembled WGS sequence"/>
</dbReference>
<feature type="non-terminal residue" evidence="3">
    <location>
        <position position="1"/>
    </location>
</feature>
<organism evidence="3 4">
    <name type="scientific">Kingdonia uniflora</name>
    <dbReference type="NCBI Taxonomy" id="39325"/>
    <lineage>
        <taxon>Eukaryota</taxon>
        <taxon>Viridiplantae</taxon>
        <taxon>Streptophyta</taxon>
        <taxon>Embryophyta</taxon>
        <taxon>Tracheophyta</taxon>
        <taxon>Spermatophyta</taxon>
        <taxon>Magnoliopsida</taxon>
        <taxon>Ranunculales</taxon>
        <taxon>Circaeasteraceae</taxon>
        <taxon>Kingdonia</taxon>
    </lineage>
</organism>
<evidence type="ECO:0000313" key="4">
    <source>
        <dbReference type="Proteomes" id="UP000541444"/>
    </source>
</evidence>
<reference evidence="3 4" key="1">
    <citation type="journal article" date="2020" name="IScience">
        <title>Genome Sequencing of the Endangered Kingdonia uniflora (Circaeasteraceae, Ranunculales) Reveals Potential Mechanisms of Evolutionary Specialization.</title>
        <authorList>
            <person name="Sun Y."/>
            <person name="Deng T."/>
            <person name="Zhang A."/>
            <person name="Moore M.J."/>
            <person name="Landis J.B."/>
            <person name="Lin N."/>
            <person name="Zhang H."/>
            <person name="Zhang X."/>
            <person name="Huang J."/>
            <person name="Zhang X."/>
            <person name="Sun H."/>
            <person name="Wang H."/>
        </authorList>
    </citation>
    <scope>NUCLEOTIDE SEQUENCE [LARGE SCALE GENOMIC DNA]</scope>
    <source>
        <strain evidence="3">TB1705</strain>
        <tissue evidence="3">Leaf</tissue>
    </source>
</reference>
<dbReference type="InterPro" id="IPR004330">
    <property type="entry name" value="FAR1_DNA_bnd_dom"/>
</dbReference>
<protein>
    <recommendedName>
        <fullName evidence="2">FAR1 domain-containing protein</fullName>
    </recommendedName>
</protein>